<name>A0A0M0BLL4_9ARCH</name>
<dbReference type="AlphaFoldDB" id="A0A0M0BLL4"/>
<dbReference type="Proteomes" id="UP000037210">
    <property type="component" value="Unassembled WGS sequence"/>
</dbReference>
<sequence length="81" mass="9332">MDMATLSEALQKKLGRKDCPYLQSCGIQVTKDFFTRICGTTAYVNCHHYAKWVDELKTPMSWLQKLAIDQARMMEQSVEAQ</sequence>
<evidence type="ECO:0000313" key="2">
    <source>
        <dbReference type="Proteomes" id="UP000037210"/>
    </source>
</evidence>
<organism evidence="1 2">
    <name type="scientific">miscellaneous Crenarchaeota group-15 archaeon DG-45</name>
    <dbReference type="NCBI Taxonomy" id="1685127"/>
    <lineage>
        <taxon>Archaea</taxon>
        <taxon>Candidatus Bathyarchaeota</taxon>
        <taxon>MCG-15</taxon>
    </lineage>
</organism>
<gene>
    <name evidence="1" type="ORF">AC482_07095</name>
</gene>
<evidence type="ECO:0000313" key="1">
    <source>
        <dbReference type="EMBL" id="KON29226.1"/>
    </source>
</evidence>
<reference evidence="1 2" key="1">
    <citation type="submission" date="2015-06" db="EMBL/GenBank/DDBJ databases">
        <title>New insights into the roles of widespread benthic archaea in carbon and nitrogen cycling.</title>
        <authorList>
            <person name="Lazar C.S."/>
            <person name="Baker B.J."/>
            <person name="Seitz K.W."/>
            <person name="Hyde A.S."/>
            <person name="Dick G.J."/>
            <person name="Hinrichs K.-U."/>
            <person name="Teske A.P."/>
        </authorList>
    </citation>
    <scope>NUCLEOTIDE SEQUENCE [LARGE SCALE GENOMIC DNA]</scope>
    <source>
        <strain evidence="1">DG-45</strain>
    </source>
</reference>
<accession>A0A0M0BLL4</accession>
<proteinExistence type="predicted"/>
<protein>
    <submittedName>
        <fullName evidence="1">Uncharacterized protein</fullName>
    </submittedName>
</protein>
<dbReference type="EMBL" id="LFWZ01000072">
    <property type="protein sequence ID" value="KON29226.1"/>
    <property type="molecule type" value="Genomic_DNA"/>
</dbReference>
<comment type="caution">
    <text evidence="1">The sequence shown here is derived from an EMBL/GenBank/DDBJ whole genome shotgun (WGS) entry which is preliminary data.</text>
</comment>